<dbReference type="EMBL" id="MVGC01001400">
    <property type="protein sequence ID" value="RJE17203.1"/>
    <property type="molecule type" value="Genomic_DNA"/>
</dbReference>
<reference evidence="2" key="1">
    <citation type="submission" date="2017-02" db="EMBL/GenBank/DDBJ databases">
        <authorList>
            <person name="Tafer H."/>
            <person name="Lopandic K."/>
        </authorList>
    </citation>
    <scope>NUCLEOTIDE SEQUENCE [LARGE SCALE GENOMIC DNA]</scope>
    <source>
        <strain evidence="2">CBS 366.77</strain>
    </source>
</reference>
<protein>
    <submittedName>
        <fullName evidence="1">Conserved fungal protein</fullName>
    </submittedName>
</protein>
<evidence type="ECO:0000313" key="1">
    <source>
        <dbReference type="EMBL" id="RJE17203.1"/>
    </source>
</evidence>
<dbReference type="OrthoDB" id="4199445at2759"/>
<dbReference type="PANTHER" id="PTHR31687">
    <property type="match status" value="1"/>
</dbReference>
<dbReference type="InterPro" id="IPR012469">
    <property type="entry name" value="DUF1688"/>
</dbReference>
<organism evidence="1 2">
    <name type="scientific">Aspergillus sclerotialis</name>
    <dbReference type="NCBI Taxonomy" id="2070753"/>
    <lineage>
        <taxon>Eukaryota</taxon>
        <taxon>Fungi</taxon>
        <taxon>Dikarya</taxon>
        <taxon>Ascomycota</taxon>
        <taxon>Pezizomycotina</taxon>
        <taxon>Eurotiomycetes</taxon>
        <taxon>Eurotiomycetidae</taxon>
        <taxon>Eurotiales</taxon>
        <taxon>Aspergillaceae</taxon>
        <taxon>Aspergillus</taxon>
        <taxon>Aspergillus subgen. Polypaecilum</taxon>
    </lineage>
</organism>
<dbReference type="Pfam" id="PF07958">
    <property type="entry name" value="DUF1688"/>
    <property type="match status" value="1"/>
</dbReference>
<name>A0A3A2Z4W2_9EURO</name>
<keyword evidence="2" id="KW-1185">Reference proteome</keyword>
<evidence type="ECO:0000313" key="2">
    <source>
        <dbReference type="Proteomes" id="UP000266188"/>
    </source>
</evidence>
<dbReference type="PANTHER" id="PTHR31687:SF3">
    <property type="entry name" value="PROTEIN URG3"/>
    <property type="match status" value="1"/>
</dbReference>
<dbReference type="Proteomes" id="UP000266188">
    <property type="component" value="Unassembled WGS sequence"/>
</dbReference>
<dbReference type="STRING" id="2070753.A0A3A2Z4W2"/>
<sequence length="118" mass="12999">MERATGLPEYRNGGIFIDLGVLELKDEALKVGMESSKQTIPSFGASSDTIVEWRAMTVALLDELLEMVNKHFAHQNVRLSLPQMLEAGTWKGGRELAAKLRPQTKSSPILIEGDGTLF</sequence>
<proteinExistence type="predicted"/>
<accession>A0A3A2Z4W2</accession>
<dbReference type="AlphaFoldDB" id="A0A3A2Z4W2"/>
<gene>
    <name evidence="1" type="ORF">PHISCL_10460</name>
</gene>
<comment type="caution">
    <text evidence="1">The sequence shown here is derived from an EMBL/GenBank/DDBJ whole genome shotgun (WGS) entry which is preliminary data.</text>
</comment>